<dbReference type="AlphaFoldDB" id="A0A1H1EB40"/>
<dbReference type="RefSeq" id="WP_089756369.1">
    <property type="nucleotide sequence ID" value="NZ_FNKL01000003.1"/>
</dbReference>
<accession>A0A1H1EB40</accession>
<dbReference type="OrthoDB" id="1264568at2"/>
<sequence length="59" mass="6464">MKNLKKVSRNELKTIKGGYRSCLDGCNLEAGEICCGGVCRIGIVYQDPNNPDITFVKCP</sequence>
<gene>
    <name evidence="1" type="ORF">SAMN05421664_2860</name>
</gene>
<proteinExistence type="predicted"/>
<dbReference type="STRING" id="311333.SAMN05421664_2860"/>
<dbReference type="NCBIfam" id="NF047798">
    <property type="entry name" value="leader_Chryseo"/>
    <property type="match status" value="1"/>
</dbReference>
<name>A0A1H1EB40_9FLAO</name>
<reference evidence="2" key="1">
    <citation type="submission" date="2016-10" db="EMBL/GenBank/DDBJ databases">
        <authorList>
            <person name="Varghese N."/>
            <person name="Submissions S."/>
        </authorList>
    </citation>
    <scope>NUCLEOTIDE SEQUENCE [LARGE SCALE GENOMIC DNA]</scope>
    <source>
        <strain evidence="2">DSM 17072</strain>
    </source>
</reference>
<evidence type="ECO:0008006" key="3">
    <source>
        <dbReference type="Google" id="ProtNLM"/>
    </source>
</evidence>
<keyword evidence="2" id="KW-1185">Reference proteome</keyword>
<protein>
    <recommendedName>
        <fullName evidence="3">Bacteriocin-type signal sequence-containing protein</fullName>
    </recommendedName>
</protein>
<dbReference type="EMBL" id="FNKL01000003">
    <property type="protein sequence ID" value="SDQ85659.1"/>
    <property type="molecule type" value="Genomic_DNA"/>
</dbReference>
<organism evidence="1 2">
    <name type="scientific">Chryseobacterium soldanellicola</name>
    <dbReference type="NCBI Taxonomy" id="311333"/>
    <lineage>
        <taxon>Bacteria</taxon>
        <taxon>Pseudomonadati</taxon>
        <taxon>Bacteroidota</taxon>
        <taxon>Flavobacteriia</taxon>
        <taxon>Flavobacteriales</taxon>
        <taxon>Weeksellaceae</taxon>
        <taxon>Chryseobacterium group</taxon>
        <taxon>Chryseobacterium</taxon>
    </lineage>
</organism>
<evidence type="ECO:0000313" key="2">
    <source>
        <dbReference type="Proteomes" id="UP000199627"/>
    </source>
</evidence>
<evidence type="ECO:0000313" key="1">
    <source>
        <dbReference type="EMBL" id="SDQ85659.1"/>
    </source>
</evidence>
<dbReference type="Proteomes" id="UP000199627">
    <property type="component" value="Unassembled WGS sequence"/>
</dbReference>
<dbReference type="InterPro" id="IPR058074">
    <property type="entry name" value="Bacteriocin-like"/>
</dbReference>